<accession>A0ABV8GW93</accession>
<dbReference type="PANTHER" id="PTHR11964">
    <property type="entry name" value="S-ADENOSYLMETHIONINE SYNTHETASE"/>
    <property type="match status" value="1"/>
</dbReference>
<proteinExistence type="predicted"/>
<evidence type="ECO:0000313" key="4">
    <source>
        <dbReference type="Proteomes" id="UP001595772"/>
    </source>
</evidence>
<dbReference type="EMBL" id="JBHSAO010000001">
    <property type="protein sequence ID" value="MFC4022439.1"/>
    <property type="molecule type" value="Genomic_DNA"/>
</dbReference>
<dbReference type="Pfam" id="PF00438">
    <property type="entry name" value="S-AdoMet_synt_N"/>
    <property type="match status" value="1"/>
</dbReference>
<organism evidence="3 4">
    <name type="scientific">Oceanobacillus longus</name>
    <dbReference type="NCBI Taxonomy" id="930120"/>
    <lineage>
        <taxon>Bacteria</taxon>
        <taxon>Bacillati</taxon>
        <taxon>Bacillota</taxon>
        <taxon>Bacilli</taxon>
        <taxon>Bacillales</taxon>
        <taxon>Bacillaceae</taxon>
        <taxon>Oceanobacillus</taxon>
    </lineage>
</organism>
<feature type="domain" description="S-adenosylmethionine synthetase N-terminal" evidence="2">
    <location>
        <begin position="5"/>
        <end position="81"/>
    </location>
</feature>
<evidence type="ECO:0000259" key="2">
    <source>
        <dbReference type="Pfam" id="PF00438"/>
    </source>
</evidence>
<sequence>MAEKILFTSEPVSEGHPDKIANQISDAELGAELEQNPFSRVACEVFDTTNTVIVGGKMTTRAFIDIEKIARDTLIEIGYTVSST</sequence>
<dbReference type="Proteomes" id="UP001595772">
    <property type="component" value="Unassembled WGS sequence"/>
</dbReference>
<dbReference type="SUPFAM" id="SSF55973">
    <property type="entry name" value="S-adenosylmethionine synthetase"/>
    <property type="match status" value="1"/>
</dbReference>
<name>A0ABV8GW93_9BACI</name>
<gene>
    <name evidence="3" type="ORF">ACFOUV_01245</name>
</gene>
<dbReference type="InterPro" id="IPR022636">
    <property type="entry name" value="S-AdoMet_synthetase_sfam"/>
</dbReference>
<evidence type="ECO:0000256" key="1">
    <source>
        <dbReference type="ARBA" id="ARBA00022723"/>
    </source>
</evidence>
<dbReference type="InterPro" id="IPR002133">
    <property type="entry name" value="S-AdoMet_synthetase"/>
</dbReference>
<dbReference type="InterPro" id="IPR022628">
    <property type="entry name" value="S-AdoMet_synt_N"/>
</dbReference>
<comment type="caution">
    <text evidence="3">The sequence shown here is derived from an EMBL/GenBank/DDBJ whole genome shotgun (WGS) entry which is preliminary data.</text>
</comment>
<protein>
    <submittedName>
        <fullName evidence="3">S-adenosylmethionine synthetase N-terminal domain-containing protein</fullName>
    </submittedName>
</protein>
<evidence type="ECO:0000313" key="3">
    <source>
        <dbReference type="EMBL" id="MFC4022439.1"/>
    </source>
</evidence>
<dbReference type="Gene3D" id="3.30.300.10">
    <property type="match status" value="1"/>
</dbReference>
<dbReference type="RefSeq" id="WP_379494954.1">
    <property type="nucleotide sequence ID" value="NZ_JBHSAO010000001.1"/>
</dbReference>
<reference evidence="4" key="1">
    <citation type="journal article" date="2019" name="Int. J. Syst. Evol. Microbiol.">
        <title>The Global Catalogue of Microorganisms (GCM) 10K type strain sequencing project: providing services to taxonomists for standard genome sequencing and annotation.</title>
        <authorList>
            <consortium name="The Broad Institute Genomics Platform"/>
            <consortium name="The Broad Institute Genome Sequencing Center for Infectious Disease"/>
            <person name="Wu L."/>
            <person name="Ma J."/>
        </authorList>
    </citation>
    <scope>NUCLEOTIDE SEQUENCE [LARGE SCALE GENOMIC DNA]</scope>
    <source>
        <strain evidence="4">IBRC-M 10703</strain>
    </source>
</reference>
<keyword evidence="1" id="KW-0479">Metal-binding</keyword>
<keyword evidence="4" id="KW-1185">Reference proteome</keyword>